<dbReference type="FunFam" id="1.20.1720.10:FF:000009">
    <property type="entry name" value="MFS multidrug transporter"/>
    <property type="match status" value="1"/>
</dbReference>
<dbReference type="EMBL" id="PDLN01000006">
    <property type="protein sequence ID" value="RDW83516.1"/>
    <property type="molecule type" value="Genomic_DNA"/>
</dbReference>
<evidence type="ECO:0000256" key="1">
    <source>
        <dbReference type="ARBA" id="ARBA00004141"/>
    </source>
</evidence>
<dbReference type="PROSITE" id="PS50850">
    <property type="entry name" value="MFS"/>
    <property type="match status" value="1"/>
</dbReference>
<evidence type="ECO:0000256" key="5">
    <source>
        <dbReference type="ARBA" id="ARBA00023136"/>
    </source>
</evidence>
<keyword evidence="3 8" id="KW-0812">Transmembrane</keyword>
<feature type="domain" description="Major facilitator superfamily (MFS) profile" evidence="9">
    <location>
        <begin position="182"/>
        <end position="638"/>
    </location>
</feature>
<dbReference type="FunFam" id="1.20.1250.20:FF:000172">
    <property type="entry name" value="MFS multidrug resistance transporter"/>
    <property type="match status" value="1"/>
</dbReference>
<dbReference type="Pfam" id="PF07690">
    <property type="entry name" value="MFS_1"/>
    <property type="match status" value="1"/>
</dbReference>
<evidence type="ECO:0000313" key="10">
    <source>
        <dbReference type="EMBL" id="RDW83516.1"/>
    </source>
</evidence>
<feature type="transmembrane region" description="Helical" evidence="8">
    <location>
        <begin position="248"/>
        <end position="275"/>
    </location>
</feature>
<feature type="transmembrane region" description="Helical" evidence="8">
    <location>
        <begin position="180"/>
        <end position="201"/>
    </location>
</feature>
<proteinExistence type="predicted"/>
<dbReference type="InterPro" id="IPR020846">
    <property type="entry name" value="MFS_dom"/>
</dbReference>
<evidence type="ECO:0000256" key="7">
    <source>
        <dbReference type="SAM" id="MobiDB-lite"/>
    </source>
</evidence>
<dbReference type="GO" id="GO:0140115">
    <property type="term" value="P:export across plasma membrane"/>
    <property type="evidence" value="ECO:0007669"/>
    <property type="project" value="UniProtKB-ARBA"/>
</dbReference>
<keyword evidence="6" id="KW-0325">Glycoprotein</keyword>
<feature type="transmembrane region" description="Helical" evidence="8">
    <location>
        <begin position="337"/>
        <end position="356"/>
    </location>
</feature>
<feature type="transmembrane region" description="Helical" evidence="8">
    <location>
        <begin position="418"/>
        <end position="440"/>
    </location>
</feature>
<dbReference type="Proteomes" id="UP000256328">
    <property type="component" value="Unassembled WGS sequence"/>
</dbReference>
<dbReference type="GO" id="GO:0015137">
    <property type="term" value="F:citrate transmembrane transporter activity"/>
    <property type="evidence" value="ECO:0007669"/>
    <property type="project" value="UniProtKB-ARBA"/>
</dbReference>
<evidence type="ECO:0000259" key="9">
    <source>
        <dbReference type="PROSITE" id="PS50850"/>
    </source>
</evidence>
<gene>
    <name evidence="10" type="ORF">BP5796_05007</name>
</gene>
<feature type="transmembrane region" description="Helical" evidence="8">
    <location>
        <begin position="213"/>
        <end position="236"/>
    </location>
</feature>
<evidence type="ECO:0000256" key="6">
    <source>
        <dbReference type="ARBA" id="ARBA00023180"/>
    </source>
</evidence>
<keyword evidence="2" id="KW-0813">Transport</keyword>
<evidence type="ECO:0000256" key="4">
    <source>
        <dbReference type="ARBA" id="ARBA00022989"/>
    </source>
</evidence>
<dbReference type="SUPFAM" id="SSF103473">
    <property type="entry name" value="MFS general substrate transporter"/>
    <property type="match status" value="1"/>
</dbReference>
<keyword evidence="11" id="KW-1185">Reference proteome</keyword>
<evidence type="ECO:0000256" key="2">
    <source>
        <dbReference type="ARBA" id="ARBA00022448"/>
    </source>
</evidence>
<accession>A0A3D8SB32</accession>
<dbReference type="GO" id="GO:0005886">
    <property type="term" value="C:plasma membrane"/>
    <property type="evidence" value="ECO:0007669"/>
    <property type="project" value="TreeGrafter"/>
</dbReference>
<protein>
    <submittedName>
        <fullName evidence="10">MFS transporter-20</fullName>
    </submittedName>
</protein>
<comment type="caution">
    <text evidence="10">The sequence shown here is derived from an EMBL/GenBank/DDBJ whole genome shotgun (WGS) entry which is preliminary data.</text>
</comment>
<dbReference type="PANTHER" id="PTHR23502">
    <property type="entry name" value="MAJOR FACILITATOR SUPERFAMILY"/>
    <property type="match status" value="1"/>
</dbReference>
<dbReference type="InterPro" id="IPR011701">
    <property type="entry name" value="MFS"/>
</dbReference>
<evidence type="ECO:0000256" key="8">
    <source>
        <dbReference type="SAM" id="Phobius"/>
    </source>
</evidence>
<reference evidence="10 11" key="1">
    <citation type="journal article" date="2018" name="IMA Fungus">
        <title>IMA Genome-F 9: Draft genome sequence of Annulohypoxylon stygium, Aspergillus mulundensis, Berkeleyomyces basicola (syn. Thielaviopsis basicola), Ceratocystis smalleyi, two Cercospora beticola strains, Coleophoma cylindrospora, Fusarium fracticaudum, Phialophora cf. hyalina, and Morchella septimelata.</title>
        <authorList>
            <person name="Wingfield B.D."/>
            <person name="Bills G.F."/>
            <person name="Dong Y."/>
            <person name="Huang W."/>
            <person name="Nel W.J."/>
            <person name="Swalarsk-Parry B.S."/>
            <person name="Vaghefi N."/>
            <person name="Wilken P.M."/>
            <person name="An Z."/>
            <person name="de Beer Z.W."/>
            <person name="De Vos L."/>
            <person name="Chen L."/>
            <person name="Duong T.A."/>
            <person name="Gao Y."/>
            <person name="Hammerbacher A."/>
            <person name="Kikkert J.R."/>
            <person name="Li Y."/>
            <person name="Li H."/>
            <person name="Li K."/>
            <person name="Li Q."/>
            <person name="Liu X."/>
            <person name="Ma X."/>
            <person name="Naidoo K."/>
            <person name="Pethybridge S.J."/>
            <person name="Sun J."/>
            <person name="Steenkamp E.T."/>
            <person name="van der Nest M.A."/>
            <person name="van Wyk S."/>
            <person name="Wingfield M.J."/>
            <person name="Xiong C."/>
            <person name="Yue Q."/>
            <person name="Zhang X."/>
        </authorList>
    </citation>
    <scope>NUCLEOTIDE SEQUENCE [LARGE SCALE GENOMIC DNA]</scope>
    <source>
        <strain evidence="10 11">BP5796</strain>
    </source>
</reference>
<evidence type="ECO:0000256" key="3">
    <source>
        <dbReference type="ARBA" id="ARBA00022692"/>
    </source>
</evidence>
<feature type="transmembrane region" description="Helical" evidence="8">
    <location>
        <begin position="548"/>
        <end position="568"/>
    </location>
</feature>
<dbReference type="AlphaFoldDB" id="A0A3D8SB32"/>
<dbReference type="Gene3D" id="1.20.1250.20">
    <property type="entry name" value="MFS general substrate transporter like domains"/>
    <property type="match status" value="1"/>
</dbReference>
<dbReference type="InterPro" id="IPR036259">
    <property type="entry name" value="MFS_trans_sf"/>
</dbReference>
<sequence>MDRQYPPRSTAAGRASRRLSTMEGWRDVRTGVYSAAGNGLRALSIQQQFDPERYDNEERVAATRMSKRVSTLYASGAYANGAYGNYGNYPNYPNDGPRYEYRESTPADVVKQMESVNVTEQYPPLPPPPAPPLNPFHDAYAPQNPFGDAYAVQNPPLQEKLPPAPLPEEPYHVFNPKQKWTLVIIIGVAGLFSGLSSNIFFPSLDAISKDLNVSLNTVSLTITSYLIIQGISPVFWGSLADTLGRRPIYIASFSVYIIANIALSFSPNFAILLIFRGIQAAGSASTVSIGNGVIQDICPPSERGAFISFYQAIRNFSIAVGPVIGGILANFFGFRSIFVFLLILSALTLIVIIVFLPETLRSIAGNGSLRLSGIHQPIIRRVQKEPAYMEDPDENYQRKKVTFMTFIEPLKLLRRKDVLFNLLFGGVVYTIWSMVTSSTTGLFKDQFKLNELLLGLCFLPNGLGTIVGSTIIGKLMTNDFKAAEVTYRQVNNLPADYKLPSKNLPANFPIEHARLRHLPWITAIFVLATAIYGFTLAIPAVVSLTGWIAVPLFLQFLIAATSNAIFALNQTLVSDLCPGKGASSTAINNLVRCGFGAVGVAFIETMISSIGSGPAFLGLAFIVIAVTPLVVVNWYNGPGWRAERANTSEK</sequence>
<evidence type="ECO:0000313" key="11">
    <source>
        <dbReference type="Proteomes" id="UP000256328"/>
    </source>
</evidence>
<feature type="transmembrane region" description="Helical" evidence="8">
    <location>
        <begin position="589"/>
        <end position="610"/>
    </location>
</feature>
<feature type="transmembrane region" description="Helical" evidence="8">
    <location>
        <begin position="616"/>
        <end position="635"/>
    </location>
</feature>
<comment type="subcellular location">
    <subcellularLocation>
        <location evidence="1">Membrane</location>
        <topology evidence="1">Multi-pass membrane protein</topology>
    </subcellularLocation>
</comment>
<feature type="transmembrane region" description="Helical" evidence="8">
    <location>
        <begin position="520"/>
        <end position="542"/>
    </location>
</feature>
<dbReference type="OrthoDB" id="440553at2759"/>
<organism evidence="10 11">
    <name type="scientific">Coleophoma crateriformis</name>
    <dbReference type="NCBI Taxonomy" id="565419"/>
    <lineage>
        <taxon>Eukaryota</taxon>
        <taxon>Fungi</taxon>
        <taxon>Dikarya</taxon>
        <taxon>Ascomycota</taxon>
        <taxon>Pezizomycotina</taxon>
        <taxon>Leotiomycetes</taxon>
        <taxon>Helotiales</taxon>
        <taxon>Dermateaceae</taxon>
        <taxon>Coleophoma</taxon>
    </lineage>
</organism>
<feature type="transmembrane region" description="Helical" evidence="8">
    <location>
        <begin position="452"/>
        <end position="472"/>
    </location>
</feature>
<keyword evidence="5 8" id="KW-0472">Membrane</keyword>
<dbReference type="PANTHER" id="PTHR23502:SF26">
    <property type="entry name" value="MAJOR FACILITATOR SUPERFAMILY (MFS) PROFILE DOMAIN-CONTAINING PROTEIN"/>
    <property type="match status" value="1"/>
</dbReference>
<feature type="region of interest" description="Disordered" evidence="7">
    <location>
        <begin position="1"/>
        <end position="20"/>
    </location>
</feature>
<name>A0A3D8SB32_9HELO</name>
<keyword evidence="4 8" id="KW-1133">Transmembrane helix</keyword>